<feature type="compositionally biased region" description="Polar residues" evidence="1">
    <location>
        <begin position="31"/>
        <end position="40"/>
    </location>
</feature>
<accession>A0A2J7PQI3</accession>
<organism evidence="2 3">
    <name type="scientific">Cryptotermes secundus</name>
    <dbReference type="NCBI Taxonomy" id="105785"/>
    <lineage>
        <taxon>Eukaryota</taxon>
        <taxon>Metazoa</taxon>
        <taxon>Ecdysozoa</taxon>
        <taxon>Arthropoda</taxon>
        <taxon>Hexapoda</taxon>
        <taxon>Insecta</taxon>
        <taxon>Pterygota</taxon>
        <taxon>Neoptera</taxon>
        <taxon>Polyneoptera</taxon>
        <taxon>Dictyoptera</taxon>
        <taxon>Blattodea</taxon>
        <taxon>Blattoidea</taxon>
        <taxon>Termitoidae</taxon>
        <taxon>Kalotermitidae</taxon>
        <taxon>Cryptotermitinae</taxon>
        <taxon>Cryptotermes</taxon>
    </lineage>
</organism>
<proteinExistence type="predicted"/>
<sequence length="123" mass="14144">MANTPKHKEKNTNQEKITTNNIETNNRYDPLSQQAGTPSNEIIITPKIPKPPPIFVHGVQNYSEMIKRIQKIAEQEQYFTKSLANSIVKINCETPETYKQNDRRIQRTKDVSPHLPTERGTSI</sequence>
<evidence type="ECO:0000313" key="3">
    <source>
        <dbReference type="Proteomes" id="UP000235965"/>
    </source>
</evidence>
<keyword evidence="3" id="KW-1185">Reference proteome</keyword>
<name>A0A2J7PQI3_9NEOP</name>
<feature type="compositionally biased region" description="Basic and acidic residues" evidence="1">
    <location>
        <begin position="99"/>
        <end position="112"/>
    </location>
</feature>
<protein>
    <submittedName>
        <fullName evidence="2">Uncharacterized protein</fullName>
    </submittedName>
</protein>
<evidence type="ECO:0000256" key="1">
    <source>
        <dbReference type="SAM" id="MobiDB-lite"/>
    </source>
</evidence>
<feature type="compositionally biased region" description="Low complexity" evidence="1">
    <location>
        <begin position="14"/>
        <end position="25"/>
    </location>
</feature>
<dbReference type="EMBL" id="NEVH01022636">
    <property type="protein sequence ID" value="PNF18592.1"/>
    <property type="molecule type" value="Genomic_DNA"/>
</dbReference>
<reference evidence="2 3" key="1">
    <citation type="submission" date="2017-12" db="EMBL/GenBank/DDBJ databases">
        <title>Hemimetabolous genomes reveal molecular basis of termite eusociality.</title>
        <authorList>
            <person name="Harrison M.C."/>
            <person name="Jongepier E."/>
            <person name="Robertson H.M."/>
            <person name="Arning N."/>
            <person name="Bitard-Feildel T."/>
            <person name="Chao H."/>
            <person name="Childers C.P."/>
            <person name="Dinh H."/>
            <person name="Doddapaneni H."/>
            <person name="Dugan S."/>
            <person name="Gowin J."/>
            <person name="Greiner C."/>
            <person name="Han Y."/>
            <person name="Hu H."/>
            <person name="Hughes D.S.T."/>
            <person name="Huylmans A.-K."/>
            <person name="Kemena C."/>
            <person name="Kremer L.P.M."/>
            <person name="Lee S.L."/>
            <person name="Lopez-Ezquerra A."/>
            <person name="Mallet L."/>
            <person name="Monroy-Kuhn J.M."/>
            <person name="Moser A."/>
            <person name="Murali S.C."/>
            <person name="Muzny D.M."/>
            <person name="Otani S."/>
            <person name="Piulachs M.-D."/>
            <person name="Poelchau M."/>
            <person name="Qu J."/>
            <person name="Schaub F."/>
            <person name="Wada-Katsumata A."/>
            <person name="Worley K.C."/>
            <person name="Xie Q."/>
            <person name="Ylla G."/>
            <person name="Poulsen M."/>
            <person name="Gibbs R.A."/>
            <person name="Schal C."/>
            <person name="Richards S."/>
            <person name="Belles X."/>
            <person name="Korb J."/>
            <person name="Bornberg-Bauer E."/>
        </authorList>
    </citation>
    <scope>NUCLEOTIDE SEQUENCE [LARGE SCALE GENOMIC DNA]</scope>
    <source>
        <tissue evidence="2">Whole body</tissue>
    </source>
</reference>
<comment type="caution">
    <text evidence="2">The sequence shown here is derived from an EMBL/GenBank/DDBJ whole genome shotgun (WGS) entry which is preliminary data.</text>
</comment>
<gene>
    <name evidence="2" type="ORF">B7P43_G06258</name>
</gene>
<dbReference type="AlphaFoldDB" id="A0A2J7PQI3"/>
<evidence type="ECO:0000313" key="2">
    <source>
        <dbReference type="EMBL" id="PNF18592.1"/>
    </source>
</evidence>
<feature type="region of interest" description="Disordered" evidence="1">
    <location>
        <begin position="1"/>
        <end position="50"/>
    </location>
</feature>
<feature type="region of interest" description="Disordered" evidence="1">
    <location>
        <begin position="96"/>
        <end position="123"/>
    </location>
</feature>
<dbReference type="InParanoid" id="A0A2J7PQI3"/>
<dbReference type="Proteomes" id="UP000235965">
    <property type="component" value="Unassembled WGS sequence"/>
</dbReference>